<evidence type="ECO:0000256" key="5">
    <source>
        <dbReference type="ARBA" id="ARBA00022519"/>
    </source>
</evidence>
<evidence type="ECO:0000256" key="2">
    <source>
        <dbReference type="ARBA" id="ARBA00010637"/>
    </source>
</evidence>
<reference evidence="11" key="1">
    <citation type="submission" date="2022-05" db="EMBL/GenBank/DDBJ databases">
        <title>Schlegelella sp. nov., isolated from mangrove soil.</title>
        <authorList>
            <person name="Liu Y."/>
            <person name="Ge X."/>
            <person name="Liu W."/>
        </authorList>
    </citation>
    <scope>NUCLEOTIDE SEQUENCE</scope>
    <source>
        <strain evidence="11">S2-27</strain>
    </source>
</reference>
<keyword evidence="7" id="KW-0653">Protein transport</keyword>
<comment type="similarity">
    <text evidence="2">Belongs to the GSP M family.</text>
</comment>
<evidence type="ECO:0000256" key="10">
    <source>
        <dbReference type="SAM" id="Phobius"/>
    </source>
</evidence>
<dbReference type="InterPro" id="IPR023229">
    <property type="entry name" value="T2SS_M_periplasmic_sf"/>
</dbReference>
<organism evidence="11 12">
    <name type="scientific">Caldimonas mangrovi</name>
    <dbReference type="NCBI Taxonomy" id="2944811"/>
    <lineage>
        <taxon>Bacteria</taxon>
        <taxon>Pseudomonadati</taxon>
        <taxon>Pseudomonadota</taxon>
        <taxon>Betaproteobacteria</taxon>
        <taxon>Burkholderiales</taxon>
        <taxon>Sphaerotilaceae</taxon>
        <taxon>Caldimonas</taxon>
    </lineage>
</organism>
<keyword evidence="5" id="KW-0997">Cell inner membrane</keyword>
<evidence type="ECO:0000256" key="3">
    <source>
        <dbReference type="ARBA" id="ARBA00022448"/>
    </source>
</evidence>
<protein>
    <submittedName>
        <fullName evidence="11">Type II secretion system protein M</fullName>
    </submittedName>
</protein>
<dbReference type="Pfam" id="PF04612">
    <property type="entry name" value="T2SSM"/>
    <property type="match status" value="1"/>
</dbReference>
<keyword evidence="12" id="KW-1185">Reference proteome</keyword>
<evidence type="ECO:0000256" key="6">
    <source>
        <dbReference type="ARBA" id="ARBA00022692"/>
    </source>
</evidence>
<dbReference type="SUPFAM" id="SSF103054">
    <property type="entry name" value="General secretion pathway protein M, EpsM"/>
    <property type="match status" value="1"/>
</dbReference>
<evidence type="ECO:0000256" key="4">
    <source>
        <dbReference type="ARBA" id="ARBA00022475"/>
    </source>
</evidence>
<evidence type="ECO:0000313" key="11">
    <source>
        <dbReference type="EMBL" id="MCM5682067.1"/>
    </source>
</evidence>
<name>A0ABT0YUW0_9BURK</name>
<evidence type="ECO:0000313" key="12">
    <source>
        <dbReference type="Proteomes" id="UP001165541"/>
    </source>
</evidence>
<dbReference type="Gene3D" id="3.30.1360.100">
    <property type="entry name" value="General secretion pathway protein M, EpsM"/>
    <property type="match status" value="1"/>
</dbReference>
<keyword evidence="9 10" id="KW-0472">Membrane</keyword>
<evidence type="ECO:0000256" key="8">
    <source>
        <dbReference type="ARBA" id="ARBA00022989"/>
    </source>
</evidence>
<gene>
    <name evidence="11" type="ORF">M8A51_21270</name>
</gene>
<dbReference type="Proteomes" id="UP001165541">
    <property type="component" value="Unassembled WGS sequence"/>
</dbReference>
<keyword evidence="8 10" id="KW-1133">Transmembrane helix</keyword>
<proteinExistence type="inferred from homology"/>
<dbReference type="EMBL" id="JAMKFE010000016">
    <property type="protein sequence ID" value="MCM5682067.1"/>
    <property type="molecule type" value="Genomic_DNA"/>
</dbReference>
<comment type="subcellular location">
    <subcellularLocation>
        <location evidence="1">Cell inner membrane</location>
        <topology evidence="1">Single-pass membrane protein</topology>
    </subcellularLocation>
</comment>
<keyword evidence="3" id="KW-0813">Transport</keyword>
<keyword evidence="6 10" id="KW-0812">Transmembrane</keyword>
<feature type="transmembrane region" description="Helical" evidence="10">
    <location>
        <begin position="24"/>
        <end position="42"/>
    </location>
</feature>
<evidence type="ECO:0000256" key="7">
    <source>
        <dbReference type="ARBA" id="ARBA00022927"/>
    </source>
</evidence>
<comment type="caution">
    <text evidence="11">The sequence shown here is derived from an EMBL/GenBank/DDBJ whole genome shotgun (WGS) entry which is preliminary data.</text>
</comment>
<evidence type="ECO:0000256" key="1">
    <source>
        <dbReference type="ARBA" id="ARBA00004377"/>
    </source>
</evidence>
<evidence type="ECO:0000256" key="9">
    <source>
        <dbReference type="ARBA" id="ARBA00023136"/>
    </source>
</evidence>
<dbReference type="RefSeq" id="WP_251780549.1">
    <property type="nucleotide sequence ID" value="NZ_JAMKFE010000016.1"/>
</dbReference>
<sequence length="163" mass="17447">MNLNEARAQAAARWSALGARERQMLLAAGALVAMALLWWVGLQPALRTLREAPPRIAQLDEELRVMRGLAAESQQLKSAPTINQGQSARALQAATERLGERSRLNLQGDRATLTLQGVPPEAMLSWLNEARSAGRARVVQAQVTRSGDGYNGTVVLSLPGGGS</sequence>
<accession>A0ABT0YUW0</accession>
<keyword evidence="4" id="KW-1003">Cell membrane</keyword>
<dbReference type="InterPro" id="IPR007690">
    <property type="entry name" value="T2SS_GspM"/>
</dbReference>